<accession>A0A0E0QVZ5</accession>
<name>A0A0E0QVZ5_ORYRU</name>
<sequence>MGRGSQLTENCDIAVAPLRLESITVKHGDVVDCLSFSYRDREKLPHTAGPWGGRGGQEITPCELHASLPRTQINLGPSEFVTEVHGEYGSYYGHNSIANLTFVTNRGRHGPFGEVDTSGWDRFSVPIKNNSSIVGFFARTGDSYLSAIGVYVRPF</sequence>
<proteinExistence type="predicted"/>
<dbReference type="GO" id="GO:0030246">
    <property type="term" value="F:carbohydrate binding"/>
    <property type="evidence" value="ECO:0007669"/>
    <property type="project" value="UniProtKB-KW"/>
</dbReference>
<keyword evidence="1" id="KW-0430">Lectin</keyword>
<dbReference type="InterPro" id="IPR033734">
    <property type="entry name" value="Jacalin-like_lectin_dom_plant"/>
</dbReference>
<dbReference type="PROSITE" id="PS51752">
    <property type="entry name" value="JACALIN_LECTIN"/>
    <property type="match status" value="1"/>
</dbReference>
<dbReference type="SUPFAM" id="SSF51101">
    <property type="entry name" value="Mannose-binding lectins"/>
    <property type="match status" value="1"/>
</dbReference>
<reference evidence="3" key="2">
    <citation type="submission" date="2015-06" db="UniProtKB">
        <authorList>
            <consortium name="EnsemblPlants"/>
        </authorList>
    </citation>
    <scope>IDENTIFICATION</scope>
</reference>
<dbReference type="Pfam" id="PF01419">
    <property type="entry name" value="Jacalin"/>
    <property type="match status" value="1"/>
</dbReference>
<dbReference type="STRING" id="4529.A0A0E0QVZ5"/>
<evidence type="ECO:0000256" key="1">
    <source>
        <dbReference type="ARBA" id="ARBA00022734"/>
    </source>
</evidence>
<feature type="domain" description="Jacalin-type lectin" evidence="2">
    <location>
        <begin position="1"/>
        <end position="154"/>
    </location>
</feature>
<dbReference type="HOGENOM" id="CLU_078923_4_0_1"/>
<keyword evidence="4" id="KW-1185">Reference proteome</keyword>
<organism evidence="3 4">
    <name type="scientific">Oryza rufipogon</name>
    <name type="common">Brownbeard rice</name>
    <name type="synonym">Asian wild rice</name>
    <dbReference type="NCBI Taxonomy" id="4529"/>
    <lineage>
        <taxon>Eukaryota</taxon>
        <taxon>Viridiplantae</taxon>
        <taxon>Streptophyta</taxon>
        <taxon>Embryophyta</taxon>
        <taxon>Tracheophyta</taxon>
        <taxon>Spermatophyta</taxon>
        <taxon>Magnoliopsida</taxon>
        <taxon>Liliopsida</taxon>
        <taxon>Poales</taxon>
        <taxon>Poaceae</taxon>
        <taxon>BOP clade</taxon>
        <taxon>Oryzoideae</taxon>
        <taxon>Oryzeae</taxon>
        <taxon>Oryzinae</taxon>
        <taxon>Oryza</taxon>
    </lineage>
</organism>
<evidence type="ECO:0000313" key="3">
    <source>
        <dbReference type="EnsemblPlants" id="ORUFI10G01520.1"/>
    </source>
</evidence>
<dbReference type="Proteomes" id="UP000008022">
    <property type="component" value="Unassembled WGS sequence"/>
</dbReference>
<dbReference type="EnsemblPlants" id="ORUFI10G01520.1">
    <property type="protein sequence ID" value="ORUFI10G01520.1"/>
    <property type="gene ID" value="ORUFI10G01520"/>
</dbReference>
<dbReference type="InterPro" id="IPR036404">
    <property type="entry name" value="Jacalin-like_lectin_dom_sf"/>
</dbReference>
<dbReference type="Gramene" id="ORUFI10G01520.1">
    <property type="protein sequence ID" value="ORUFI10G01520.1"/>
    <property type="gene ID" value="ORUFI10G01520"/>
</dbReference>
<dbReference type="PANTHER" id="PTHR46506">
    <property type="entry name" value="OS05G0143600 PROTEIN"/>
    <property type="match status" value="1"/>
</dbReference>
<dbReference type="CDD" id="cd09612">
    <property type="entry name" value="Jacalin"/>
    <property type="match status" value="1"/>
</dbReference>
<dbReference type="Gene3D" id="2.100.10.30">
    <property type="entry name" value="Jacalin-like lectin domain"/>
    <property type="match status" value="1"/>
</dbReference>
<dbReference type="OMA" id="VDTSGWD"/>
<dbReference type="eggNOG" id="ENOG502R41X">
    <property type="taxonomic scope" value="Eukaryota"/>
</dbReference>
<dbReference type="SMART" id="SM00915">
    <property type="entry name" value="Jacalin"/>
    <property type="match status" value="1"/>
</dbReference>
<dbReference type="InterPro" id="IPR001229">
    <property type="entry name" value="Jacalin-like_lectin_dom"/>
</dbReference>
<evidence type="ECO:0000313" key="4">
    <source>
        <dbReference type="Proteomes" id="UP000008022"/>
    </source>
</evidence>
<evidence type="ECO:0000259" key="2">
    <source>
        <dbReference type="PROSITE" id="PS51752"/>
    </source>
</evidence>
<protein>
    <recommendedName>
        <fullName evidence="2">Jacalin-type lectin domain-containing protein</fullName>
    </recommendedName>
</protein>
<reference evidence="4" key="1">
    <citation type="submission" date="2013-06" db="EMBL/GenBank/DDBJ databases">
        <authorList>
            <person name="Zhao Q."/>
        </authorList>
    </citation>
    <scope>NUCLEOTIDE SEQUENCE</scope>
    <source>
        <strain evidence="4">cv. W1943</strain>
    </source>
</reference>
<dbReference type="AlphaFoldDB" id="A0A0E0QVZ5"/>